<evidence type="ECO:0000313" key="1">
    <source>
        <dbReference type="EMBL" id="MBN8661309.1"/>
    </source>
</evidence>
<reference evidence="1" key="1">
    <citation type="submission" date="2021-02" db="EMBL/GenBank/DDBJ databases">
        <title>Genome-Resolved Metagenomics of a Microbial Community Performing Photosynthetic Biological Nutrient Removal.</title>
        <authorList>
            <person name="Mcdaniel E.A."/>
        </authorList>
    </citation>
    <scope>NUCLEOTIDE SEQUENCE</scope>
    <source>
        <strain evidence="1">UWPOB_OBS1</strain>
    </source>
</reference>
<dbReference type="EMBL" id="JAFLCK010000018">
    <property type="protein sequence ID" value="MBN8661309.1"/>
    <property type="molecule type" value="Genomic_DNA"/>
</dbReference>
<accession>A0A8J7P8S0</accession>
<name>A0A8J7P8S0_9BACT</name>
<gene>
    <name evidence="1" type="ORF">J0M35_13155</name>
</gene>
<comment type="caution">
    <text evidence="1">The sequence shown here is derived from an EMBL/GenBank/DDBJ whole genome shotgun (WGS) entry which is preliminary data.</text>
</comment>
<dbReference type="Proteomes" id="UP000664277">
    <property type="component" value="Unassembled WGS sequence"/>
</dbReference>
<evidence type="ECO:0000313" key="2">
    <source>
        <dbReference type="Proteomes" id="UP000664277"/>
    </source>
</evidence>
<protein>
    <submittedName>
        <fullName evidence="1">Uncharacterized protein</fullName>
    </submittedName>
</protein>
<organism evidence="1 2">
    <name type="scientific">Candidatus Obscuribacter phosphatis</name>
    <dbReference type="NCBI Taxonomy" id="1906157"/>
    <lineage>
        <taxon>Bacteria</taxon>
        <taxon>Bacillati</taxon>
        <taxon>Candidatus Melainabacteria</taxon>
        <taxon>Candidatus Obscuribacterales</taxon>
        <taxon>Candidatus Obscuribacteraceae</taxon>
        <taxon>Candidatus Obscuribacter</taxon>
    </lineage>
</organism>
<proteinExistence type="predicted"/>
<sequence length="139" mass="14993">MLLNIALALLALVVLFALFARQRQSRAGENSGVSAGTVEAKKNTLRGEIHSLDLGIRQVQGYIDQLKGEEQEIKEARSAATAELLKASELKGSIEAAIETASTDAQVDGLALGLEQARSHVRKARSLSLHETQEEDEDN</sequence>
<dbReference type="AlphaFoldDB" id="A0A8J7P8S0"/>